<feature type="compositionally biased region" description="Basic and acidic residues" evidence="2">
    <location>
        <begin position="208"/>
        <end position="226"/>
    </location>
</feature>
<evidence type="ECO:0000256" key="2">
    <source>
        <dbReference type="SAM" id="MobiDB-lite"/>
    </source>
</evidence>
<dbReference type="EMBL" id="FN645507">
    <property type="protein sequence ID" value="CBI81737.1"/>
    <property type="molecule type" value="Genomic_DNA"/>
</dbReference>
<evidence type="ECO:0008006" key="4">
    <source>
        <dbReference type="Google" id="ProtNLM"/>
    </source>
</evidence>
<accession>E6YYZ7</accession>
<organism evidence="3">
    <name type="scientific">Bartonella schoenbuchensis (strain DSM 13525 / NCTC 13165 / R1)</name>
    <dbReference type="NCBI Taxonomy" id="687861"/>
    <lineage>
        <taxon>Bacteria</taxon>
        <taxon>Pseudomonadati</taxon>
        <taxon>Pseudomonadota</taxon>
        <taxon>Alphaproteobacteria</taxon>
        <taxon>Hyphomicrobiales</taxon>
        <taxon>Bartonellaceae</taxon>
        <taxon>Bartonella</taxon>
    </lineage>
</organism>
<feature type="compositionally biased region" description="Polar residues" evidence="2">
    <location>
        <begin position="196"/>
        <end position="207"/>
    </location>
</feature>
<feature type="coiled-coil region" evidence="1">
    <location>
        <begin position="85"/>
        <end position="120"/>
    </location>
</feature>
<proteinExistence type="predicted"/>
<protein>
    <recommendedName>
        <fullName evidence="4">Phage related protein</fullName>
    </recommendedName>
</protein>
<gene>
    <name evidence="3" type="ORF">B11C_20014</name>
</gene>
<name>E6YYZ7_BARSR</name>
<dbReference type="InterPro" id="IPR010781">
    <property type="entry name" value="DUF1376"/>
</dbReference>
<dbReference type="Pfam" id="PF07120">
    <property type="entry name" value="DUF1376"/>
    <property type="match status" value="1"/>
</dbReference>
<sequence>MSTKLPWVRNFYEEWIMDFSGTSAAEKATYMTLTALMYRAQEPIWEEITTLARRIGCSVNALNKTLDLLLRKGKIIRLEDGRLWSQQVEEELKDCNDNLNKRSEKAIKAANTRRNKHKDNSSQDHDEIMMMSSQSHDDDMMTSSRQHINNNIYKKTNTIVLSKKEIASENLATEVSVQDETTDDAVEQQLDHDTPSSENQSPVSQQKSTEKKTKRSGDKRGCRIPEDFEPDYDFAIQEGLPPERVKIEIAKFRDYWKGKSGQGATKTDGQQHGVTGYERLSRILRKEKAMENQALNKQNNNVGGIIELHSTCPISKLQIMFSNFYSRMTKEPPFLWKTGQKPSIAEAKKATSLVHDALKKLEKKATEEEIQTAYLVLSSGLKSQLGSDEKSTSLAYFYALDGISSWVLQTATKDALKGKAEGLNTTFMPSTADFYHYCEKLENRIRTRASCILKNLQKPELESRRQEKLVTSERLEAFQKELRKIFETAK</sequence>
<keyword evidence="1" id="KW-0175">Coiled coil</keyword>
<evidence type="ECO:0000256" key="1">
    <source>
        <dbReference type="SAM" id="Coils"/>
    </source>
</evidence>
<feature type="region of interest" description="Disordered" evidence="2">
    <location>
        <begin position="172"/>
        <end position="227"/>
    </location>
</feature>
<reference evidence="3" key="1">
    <citation type="journal article" date="2011" name="PLoS Genet.">
        <title>Parallel evolution of a type IV secretion system in radiating lineages of the host-restricted bacterial pathogen Bartonella.</title>
        <authorList>
            <person name="Engel P."/>
            <person name="Salzburger W."/>
            <person name="Liesch M."/>
            <person name="Chang C.C."/>
            <person name="Maruyama S."/>
            <person name="Lanz C."/>
            <person name="Calteau A."/>
            <person name="Lajus A."/>
            <person name="Medigue C."/>
            <person name="Schuster S.C."/>
            <person name="Dehio C."/>
        </authorList>
    </citation>
    <scope>NUCLEOTIDE SEQUENCE</scope>
    <source>
        <strain evidence="3">R1</strain>
    </source>
</reference>
<dbReference type="AlphaFoldDB" id="E6YYZ7"/>
<evidence type="ECO:0000313" key="3">
    <source>
        <dbReference type="EMBL" id="CBI81737.1"/>
    </source>
</evidence>